<dbReference type="Gene3D" id="3.90.79.10">
    <property type="entry name" value="Nucleoside Triphosphate Pyrophosphohydrolase"/>
    <property type="match status" value="1"/>
</dbReference>
<evidence type="ECO:0000313" key="6">
    <source>
        <dbReference type="Proteomes" id="UP000249204"/>
    </source>
</evidence>
<feature type="domain" description="Nudix hydrolase" evidence="4">
    <location>
        <begin position="1"/>
        <end position="129"/>
    </location>
</feature>
<dbReference type="Pfam" id="PF00293">
    <property type="entry name" value="NUDIX"/>
    <property type="match status" value="1"/>
</dbReference>
<evidence type="ECO:0000313" key="5">
    <source>
        <dbReference type="EMBL" id="PZT55053.1"/>
    </source>
</evidence>
<dbReference type="EMBL" id="QKWW01000038">
    <property type="protein sequence ID" value="PZT55053.1"/>
    <property type="molecule type" value="Genomic_DNA"/>
</dbReference>
<dbReference type="Proteomes" id="UP000249204">
    <property type="component" value="Unassembled WGS sequence"/>
</dbReference>
<dbReference type="PRINTS" id="PR00502">
    <property type="entry name" value="NUDIXFAMILY"/>
</dbReference>
<reference evidence="5 6" key="1">
    <citation type="submission" date="2018-06" db="EMBL/GenBank/DDBJ databases">
        <title>Isolation of heavy metals resistant Paenibacillus silvae NC2 from Gold-Copper mine in ZiJin, China.</title>
        <authorList>
            <person name="Xu J."/>
            <person name="Mazhar H.S."/>
            <person name="Rensing C."/>
        </authorList>
    </citation>
    <scope>NUCLEOTIDE SEQUENCE [LARGE SCALE GENOMIC DNA]</scope>
    <source>
        <strain evidence="5 6">NC2</strain>
    </source>
</reference>
<dbReference type="AlphaFoldDB" id="A0A2W6QCT3"/>
<evidence type="ECO:0000256" key="2">
    <source>
        <dbReference type="ARBA" id="ARBA00022801"/>
    </source>
</evidence>
<dbReference type="SUPFAM" id="SSF55811">
    <property type="entry name" value="Nudix"/>
    <property type="match status" value="1"/>
</dbReference>
<protein>
    <submittedName>
        <fullName evidence="5">NUDIX hydrolase</fullName>
    </submittedName>
</protein>
<evidence type="ECO:0000256" key="3">
    <source>
        <dbReference type="RuleBase" id="RU003476"/>
    </source>
</evidence>
<dbReference type="InterPro" id="IPR020476">
    <property type="entry name" value="Nudix_hydrolase"/>
</dbReference>
<dbReference type="InterPro" id="IPR015797">
    <property type="entry name" value="NUDIX_hydrolase-like_dom_sf"/>
</dbReference>
<dbReference type="RefSeq" id="WP_111270921.1">
    <property type="nucleotide sequence ID" value="NZ_QKWW01000038.1"/>
</dbReference>
<name>A0A2W6QCT3_9BACL</name>
<dbReference type="InterPro" id="IPR000086">
    <property type="entry name" value="NUDIX_hydrolase_dom"/>
</dbReference>
<dbReference type="GO" id="GO:0016787">
    <property type="term" value="F:hydrolase activity"/>
    <property type="evidence" value="ECO:0007669"/>
    <property type="project" value="UniProtKB-KW"/>
</dbReference>
<sequence length="141" mass="15923">MNRVYTVYSLITDANDSHLLMVQNTGSETWTLPGGKVEAHETLEAAAIREVFEETGLHVQLRGVVAINEYMKKDCSEHGICVTFRACISSGVEAISRPDEIRQIAWIRLEEADALMPFYEEGLQEIVRKNVQVSYYDEGII</sequence>
<accession>A0A2W6QCT3</accession>
<dbReference type="PANTHER" id="PTHR43736:SF1">
    <property type="entry name" value="DIHYDRONEOPTERIN TRIPHOSPHATE DIPHOSPHATASE"/>
    <property type="match status" value="1"/>
</dbReference>
<evidence type="ECO:0000259" key="4">
    <source>
        <dbReference type="PROSITE" id="PS51462"/>
    </source>
</evidence>
<dbReference type="PROSITE" id="PS51462">
    <property type="entry name" value="NUDIX"/>
    <property type="match status" value="1"/>
</dbReference>
<dbReference type="CDD" id="cd02883">
    <property type="entry name" value="NUDIX_Hydrolase"/>
    <property type="match status" value="1"/>
</dbReference>
<proteinExistence type="inferred from homology"/>
<keyword evidence="2 3" id="KW-0378">Hydrolase</keyword>
<dbReference type="PROSITE" id="PS00893">
    <property type="entry name" value="NUDIX_BOX"/>
    <property type="match status" value="1"/>
</dbReference>
<comment type="caution">
    <text evidence="5">The sequence shown here is derived from an EMBL/GenBank/DDBJ whole genome shotgun (WGS) entry which is preliminary data.</text>
</comment>
<gene>
    <name evidence="5" type="ORF">DN757_14405</name>
</gene>
<dbReference type="PANTHER" id="PTHR43736">
    <property type="entry name" value="ADP-RIBOSE PYROPHOSPHATASE"/>
    <property type="match status" value="1"/>
</dbReference>
<comment type="similarity">
    <text evidence="1 3">Belongs to the Nudix hydrolase family.</text>
</comment>
<organism evidence="5 6">
    <name type="scientific">Paenibacillus silvae</name>
    <dbReference type="NCBI Taxonomy" id="1325358"/>
    <lineage>
        <taxon>Bacteria</taxon>
        <taxon>Bacillati</taxon>
        <taxon>Bacillota</taxon>
        <taxon>Bacilli</taxon>
        <taxon>Bacillales</taxon>
        <taxon>Paenibacillaceae</taxon>
        <taxon>Paenibacillus</taxon>
    </lineage>
</organism>
<evidence type="ECO:0000256" key="1">
    <source>
        <dbReference type="ARBA" id="ARBA00005582"/>
    </source>
</evidence>
<dbReference type="InterPro" id="IPR020084">
    <property type="entry name" value="NUDIX_hydrolase_CS"/>
</dbReference>